<reference evidence="2 3" key="1">
    <citation type="submission" date="2017-06" db="EMBL/GenBank/DDBJ databases">
        <title>Complete genome sequence of Nitrospirillum amazonense strain CBAmC, an endophytic nitrogen-fixing and plant growth-promoting bacterium, isolated from sugarcane.</title>
        <authorList>
            <person name="Schwab S."/>
            <person name="dos Santos Teixeira K.R."/>
            <person name="Simoes Araujo J.L."/>
            <person name="Soares Vidal M."/>
            <person name="Borges de Freitas H.R."/>
            <person name="Rivello Crivelaro A.L."/>
            <person name="Bueno de Camargo Nunes A."/>
            <person name="dos Santos C.M."/>
            <person name="Palmeira da Silva Rosa D."/>
            <person name="da Silva Padilha D."/>
            <person name="da Silva E."/>
            <person name="Araujo Terra L."/>
            <person name="Soares Mendes V."/>
            <person name="Farinelli L."/>
            <person name="Magalhaes Cruz L."/>
            <person name="Baldani J.I."/>
        </authorList>
    </citation>
    <scope>NUCLEOTIDE SEQUENCE [LARGE SCALE GENOMIC DNA]</scope>
    <source>
        <strain evidence="2 3">CBAmC</strain>
    </source>
</reference>
<dbReference type="KEGG" id="nao:Y958_28050"/>
<keyword evidence="1" id="KW-0472">Membrane</keyword>
<organism evidence="2 3">
    <name type="scientific">Nitrospirillum viridazoti CBAmc</name>
    <dbReference type="NCBI Taxonomy" id="1441467"/>
    <lineage>
        <taxon>Bacteria</taxon>
        <taxon>Pseudomonadati</taxon>
        <taxon>Pseudomonadota</taxon>
        <taxon>Alphaproteobacteria</taxon>
        <taxon>Rhodospirillales</taxon>
        <taxon>Azospirillaceae</taxon>
        <taxon>Nitrospirillum</taxon>
        <taxon>Nitrospirillum viridazoti</taxon>
    </lineage>
</organism>
<gene>
    <name evidence="2" type="ORF">Y958_28050</name>
</gene>
<keyword evidence="1" id="KW-0812">Transmembrane</keyword>
<feature type="transmembrane region" description="Helical" evidence="1">
    <location>
        <begin position="284"/>
        <end position="304"/>
    </location>
</feature>
<keyword evidence="1" id="KW-1133">Transmembrane helix</keyword>
<dbReference type="AlphaFoldDB" id="A0A248K1U6"/>
<feature type="transmembrane region" description="Helical" evidence="1">
    <location>
        <begin position="316"/>
        <end position="344"/>
    </location>
</feature>
<feature type="transmembrane region" description="Helical" evidence="1">
    <location>
        <begin position="356"/>
        <end position="375"/>
    </location>
</feature>
<dbReference type="EMBL" id="CP022112">
    <property type="protein sequence ID" value="ASG24701.1"/>
    <property type="molecule type" value="Genomic_DNA"/>
</dbReference>
<name>A0A248K1U6_9PROT</name>
<accession>A0A248K1U6</accession>
<keyword evidence="3" id="KW-1185">Reference proteome</keyword>
<protein>
    <submittedName>
        <fullName evidence="2">Uncharacterized protein</fullName>
    </submittedName>
</protein>
<sequence>MAVLGIGLIAAWQMAQTKLRFAAILGLTVMAPLISIFTVTSAIKLANYTVYGYYLTFDLESPGYEAIQRSILRIRSEQAIPYAPFMKDAREKAYAASPCFKQFEPGLEGRALRDLEPSAYADTQVKGHFGTWLNWAIMSAIGSVREEQARAAGKTGPVLDDYADMEQIYLQCSAEIDKALEDGRLPSRPSFYPFYRGFWAGIPQDAWKFFKVYVGDMARPTAVHRHIITDETVAAQAKRPEIEELFNQAALRRTWLLTPKGGGPDAHPINDGIAAIYTGVAARLTTWGTLIGIATLILLLGHLIRNRRPAAISYAPFHIVLFLGGMVLARLILMTAVAVLVFGHNDHRYVESVGPLYQFCLPVWLQLFHSAIMAWRKRT</sequence>
<evidence type="ECO:0000256" key="1">
    <source>
        <dbReference type="SAM" id="Phobius"/>
    </source>
</evidence>
<evidence type="ECO:0000313" key="3">
    <source>
        <dbReference type="Proteomes" id="UP000197153"/>
    </source>
</evidence>
<proteinExistence type="predicted"/>
<feature type="transmembrane region" description="Helical" evidence="1">
    <location>
        <begin position="21"/>
        <end position="43"/>
    </location>
</feature>
<dbReference type="Proteomes" id="UP000197153">
    <property type="component" value="Chromosome 3"/>
</dbReference>
<evidence type="ECO:0000313" key="2">
    <source>
        <dbReference type="EMBL" id="ASG24701.1"/>
    </source>
</evidence>